<dbReference type="Proteomes" id="UP001460270">
    <property type="component" value="Unassembled WGS sequence"/>
</dbReference>
<accession>A0AAW0P665</accession>
<evidence type="ECO:0008006" key="4">
    <source>
        <dbReference type="Google" id="ProtNLM"/>
    </source>
</evidence>
<dbReference type="AlphaFoldDB" id="A0AAW0P665"/>
<feature type="transmembrane region" description="Helical" evidence="1">
    <location>
        <begin position="28"/>
        <end position="48"/>
    </location>
</feature>
<comment type="caution">
    <text evidence="2">The sequence shown here is derived from an EMBL/GenBank/DDBJ whole genome shotgun (WGS) entry which is preliminary data.</text>
</comment>
<evidence type="ECO:0000256" key="1">
    <source>
        <dbReference type="SAM" id="Phobius"/>
    </source>
</evidence>
<reference evidence="3" key="1">
    <citation type="submission" date="2024-04" db="EMBL/GenBank/DDBJ databases">
        <title>Salinicola lusitanus LLJ914,a marine bacterium isolated from the Okinawa Trough.</title>
        <authorList>
            <person name="Li J."/>
        </authorList>
    </citation>
    <scope>NUCLEOTIDE SEQUENCE [LARGE SCALE GENOMIC DNA]</scope>
</reference>
<organism evidence="2 3">
    <name type="scientific">Mugilogobius chulae</name>
    <name type="common">yellowstripe goby</name>
    <dbReference type="NCBI Taxonomy" id="88201"/>
    <lineage>
        <taxon>Eukaryota</taxon>
        <taxon>Metazoa</taxon>
        <taxon>Chordata</taxon>
        <taxon>Craniata</taxon>
        <taxon>Vertebrata</taxon>
        <taxon>Euteleostomi</taxon>
        <taxon>Actinopterygii</taxon>
        <taxon>Neopterygii</taxon>
        <taxon>Teleostei</taxon>
        <taxon>Neoteleostei</taxon>
        <taxon>Acanthomorphata</taxon>
        <taxon>Gobiaria</taxon>
        <taxon>Gobiiformes</taxon>
        <taxon>Gobioidei</taxon>
        <taxon>Gobiidae</taxon>
        <taxon>Gobionellinae</taxon>
        <taxon>Mugilogobius</taxon>
    </lineage>
</organism>
<gene>
    <name evidence="2" type="ORF">WMY93_014752</name>
</gene>
<keyword evidence="3" id="KW-1185">Reference proteome</keyword>
<name>A0AAW0P665_9GOBI</name>
<protein>
    <recommendedName>
        <fullName evidence="4">G-protein coupled receptors family 1 profile domain-containing protein</fullName>
    </recommendedName>
</protein>
<keyword evidence="1" id="KW-1133">Transmembrane helix</keyword>
<evidence type="ECO:0000313" key="2">
    <source>
        <dbReference type="EMBL" id="KAK7910068.1"/>
    </source>
</evidence>
<dbReference type="EMBL" id="JBBPFD010000010">
    <property type="protein sequence ID" value="KAK7910068.1"/>
    <property type="molecule type" value="Genomic_DNA"/>
</dbReference>
<sequence length="192" mass="21779">MDTLSNCSDFVLTCLCSGSQVGSFFLTAWFFSYMLFVPVFLFVLYLGYRRWKEHPRSAVSHSDVFTFHMIAEELLTALGSVMFTYSLYSGVNVAFELGMALCCLSFNGQLFFHSLTCVERYLAVVHPITYLRLKERLGVMIRNITLVRPGPGEKRKLSHSKKSAFYTIMAILTVLLLKEDQTSISSHIPGNK</sequence>
<keyword evidence="1" id="KW-0812">Transmembrane</keyword>
<proteinExistence type="predicted"/>
<keyword evidence="1" id="KW-0472">Membrane</keyword>
<evidence type="ECO:0000313" key="3">
    <source>
        <dbReference type="Proteomes" id="UP001460270"/>
    </source>
</evidence>